<feature type="region of interest" description="Disordered" evidence="2">
    <location>
        <begin position="73"/>
        <end position="145"/>
    </location>
</feature>
<dbReference type="PROSITE" id="PS50158">
    <property type="entry name" value="ZF_CCHC"/>
    <property type="match status" value="1"/>
</dbReference>
<evidence type="ECO:0000256" key="2">
    <source>
        <dbReference type="SAM" id="MobiDB-lite"/>
    </source>
</evidence>
<dbReference type="EMBL" id="BKCJ010001980">
    <property type="protein sequence ID" value="GEU45401.1"/>
    <property type="molecule type" value="Genomic_DNA"/>
</dbReference>
<feature type="domain" description="CCHC-type" evidence="4">
    <location>
        <begin position="559"/>
        <end position="574"/>
    </location>
</feature>
<reference evidence="5" key="1">
    <citation type="journal article" date="2019" name="Sci. Rep.">
        <title>Draft genome of Tanacetum cinerariifolium, the natural source of mosquito coil.</title>
        <authorList>
            <person name="Yamashiro T."/>
            <person name="Shiraishi A."/>
            <person name="Satake H."/>
            <person name="Nakayama K."/>
        </authorList>
    </citation>
    <scope>NUCLEOTIDE SEQUENCE</scope>
</reference>
<feature type="chain" id="PRO_5026793494" description="CCHC-type domain-containing protein" evidence="3">
    <location>
        <begin position="28"/>
        <end position="611"/>
    </location>
</feature>
<dbReference type="GO" id="GO:0003676">
    <property type="term" value="F:nucleic acid binding"/>
    <property type="evidence" value="ECO:0007669"/>
    <property type="project" value="InterPro"/>
</dbReference>
<feature type="region of interest" description="Disordered" evidence="2">
    <location>
        <begin position="245"/>
        <end position="276"/>
    </location>
</feature>
<protein>
    <recommendedName>
        <fullName evidence="4">CCHC-type domain-containing protein</fullName>
    </recommendedName>
</protein>
<feature type="region of interest" description="Disordered" evidence="2">
    <location>
        <begin position="171"/>
        <end position="216"/>
    </location>
</feature>
<sequence>MHGWYKGYLYKLLVVRVIAISSISVSSNSSEESVRTSTGRVILFGTIPTTIPDTTLSMTPPSTHIDTTPIPIISPTIPPSSDYPPASPDYSPAFDTEFDLSKDPSLDHIPPLPATSPFLSSTDDSSDNDIPDTPPSPIHGTPFTKTTLSTQISPAASGSFQRRVMVLLPRQPIPHGQPPFNSNDSLRDSSSRSPSSSSSETSSDSPSDDLYDLSSDHSLQAPSLGMRLSHHLCSLVPSVPRLSTAITDRPSHDSSSASPSPKRSRSPDASVPLSPPIPEALIVRRRVEPFRSRETELEMEVDVVRSDEIEIDLENQEGAVEVTYETLGNLVHRFHDHTIEIPVHRVQAIEGALGARDATRNLEPFMGNKGNGYRGNGNRGHRYKGNGGNGNGNGNGEGNGYNFRGFMPARECTYQDFLKCQPFKLNRTEGVVGLTRWFEKMEMVFHISNCLEKYQVKYAMCMLLNNALIWWNSHKRMIGIEELVLPCTRMVLNEKDKVERFVAAFPDSIQGNVIAAEPTKLQDAIHTANNLMDQKLEGYARNAKKKERALVGNQSGIVCYECGRPGHFRKDYPKLRNLKHGNHTRNKNGSKTKNQTRGDEATARAYAIGEG</sequence>
<feature type="region of interest" description="Disordered" evidence="2">
    <location>
        <begin position="571"/>
        <end position="611"/>
    </location>
</feature>
<dbReference type="GO" id="GO:0008270">
    <property type="term" value="F:zinc ion binding"/>
    <property type="evidence" value="ECO:0007669"/>
    <property type="project" value="UniProtKB-KW"/>
</dbReference>
<feature type="compositionally biased region" description="Pro residues" evidence="2">
    <location>
        <begin position="76"/>
        <end position="87"/>
    </location>
</feature>
<feature type="compositionally biased region" description="Basic residues" evidence="2">
    <location>
        <begin position="576"/>
        <end position="590"/>
    </location>
</feature>
<feature type="compositionally biased region" description="Low complexity" evidence="2">
    <location>
        <begin position="191"/>
        <end position="205"/>
    </location>
</feature>
<evidence type="ECO:0000313" key="5">
    <source>
        <dbReference type="EMBL" id="GEU45401.1"/>
    </source>
</evidence>
<name>A0A6L2K7M1_TANCI</name>
<keyword evidence="1" id="KW-0863">Zinc-finger</keyword>
<keyword evidence="1" id="KW-0862">Zinc</keyword>
<evidence type="ECO:0000256" key="3">
    <source>
        <dbReference type="SAM" id="SignalP"/>
    </source>
</evidence>
<evidence type="ECO:0000256" key="1">
    <source>
        <dbReference type="PROSITE-ProRule" id="PRU00047"/>
    </source>
</evidence>
<keyword evidence="1" id="KW-0479">Metal-binding</keyword>
<dbReference type="InterPro" id="IPR001878">
    <property type="entry name" value="Znf_CCHC"/>
</dbReference>
<gene>
    <name evidence="5" type="ORF">Tci_017379</name>
</gene>
<accession>A0A6L2K7M1</accession>
<feature type="signal peptide" evidence="3">
    <location>
        <begin position="1"/>
        <end position="27"/>
    </location>
</feature>
<dbReference type="AlphaFoldDB" id="A0A6L2K7M1"/>
<organism evidence="5">
    <name type="scientific">Tanacetum cinerariifolium</name>
    <name type="common">Dalmatian daisy</name>
    <name type="synonym">Chrysanthemum cinerariifolium</name>
    <dbReference type="NCBI Taxonomy" id="118510"/>
    <lineage>
        <taxon>Eukaryota</taxon>
        <taxon>Viridiplantae</taxon>
        <taxon>Streptophyta</taxon>
        <taxon>Embryophyta</taxon>
        <taxon>Tracheophyta</taxon>
        <taxon>Spermatophyta</taxon>
        <taxon>Magnoliopsida</taxon>
        <taxon>eudicotyledons</taxon>
        <taxon>Gunneridae</taxon>
        <taxon>Pentapetalae</taxon>
        <taxon>asterids</taxon>
        <taxon>campanulids</taxon>
        <taxon>Asterales</taxon>
        <taxon>Asteraceae</taxon>
        <taxon>Asteroideae</taxon>
        <taxon>Anthemideae</taxon>
        <taxon>Anthemidinae</taxon>
        <taxon>Tanacetum</taxon>
    </lineage>
</organism>
<proteinExistence type="predicted"/>
<keyword evidence="3" id="KW-0732">Signal</keyword>
<evidence type="ECO:0000259" key="4">
    <source>
        <dbReference type="PROSITE" id="PS50158"/>
    </source>
</evidence>
<comment type="caution">
    <text evidence="5">The sequence shown here is derived from an EMBL/GenBank/DDBJ whole genome shotgun (WGS) entry which is preliminary data.</text>
</comment>